<name>A0A2T0LYW9_9PSEU</name>
<dbReference type="AlphaFoldDB" id="A0A2T0LYW9"/>
<evidence type="ECO:0000313" key="5">
    <source>
        <dbReference type="EMBL" id="PRX49290.1"/>
    </source>
</evidence>
<dbReference type="RefSeq" id="WP_342750052.1">
    <property type="nucleotide sequence ID" value="NZ_PVNH01000003.1"/>
</dbReference>
<dbReference type="Gene3D" id="3.40.50.150">
    <property type="entry name" value="Vaccinia Virus protein VP39"/>
    <property type="match status" value="1"/>
</dbReference>
<dbReference type="GO" id="GO:0008757">
    <property type="term" value="F:S-adenosylmethionine-dependent methyltransferase activity"/>
    <property type="evidence" value="ECO:0007669"/>
    <property type="project" value="InterPro"/>
</dbReference>
<dbReference type="PANTHER" id="PTHR43464">
    <property type="entry name" value="METHYLTRANSFERASE"/>
    <property type="match status" value="1"/>
</dbReference>
<gene>
    <name evidence="5" type="ORF">B0I33_103324</name>
</gene>
<dbReference type="EMBL" id="PVNH01000003">
    <property type="protein sequence ID" value="PRX49290.1"/>
    <property type="molecule type" value="Genomic_DNA"/>
</dbReference>
<dbReference type="InterPro" id="IPR029063">
    <property type="entry name" value="SAM-dependent_MTases_sf"/>
</dbReference>
<dbReference type="CDD" id="cd02440">
    <property type="entry name" value="AdoMet_MTases"/>
    <property type="match status" value="1"/>
</dbReference>
<dbReference type="SUPFAM" id="SSF53335">
    <property type="entry name" value="S-adenosyl-L-methionine-dependent methyltransferases"/>
    <property type="match status" value="1"/>
</dbReference>
<sequence length="251" mass="26822">MRRIVAACPGRAGAVDVVDVGCGTGIAARQFTSAGCAVLGVEPDPRMAEVARRHGIRIERARFEEWDPAGRTFDAVVSGQTWHWIDPVAGAAKAAEVLRPGGVLAALWHALQPPPEVTEAFATTYRRLRPDAPFDPGATAQGADAYQAILTKAADGLRSAGVFGTPRRWWSGWERSYTRDEWLDQLPTHGSLTGFSPDELAEVLAAVGSAVDARGGRVPVRYTTVALVATRSRAVRLAVSGRGRGCRGRAR</sequence>
<dbReference type="Proteomes" id="UP000238362">
    <property type="component" value="Unassembled WGS sequence"/>
</dbReference>
<keyword evidence="1 5" id="KW-0489">Methyltransferase</keyword>
<evidence type="ECO:0000256" key="3">
    <source>
        <dbReference type="ARBA" id="ARBA00022691"/>
    </source>
</evidence>
<keyword evidence="2 5" id="KW-0808">Transferase</keyword>
<feature type="domain" description="Methyltransferase type 11" evidence="4">
    <location>
        <begin position="18"/>
        <end position="105"/>
    </location>
</feature>
<evidence type="ECO:0000313" key="6">
    <source>
        <dbReference type="Proteomes" id="UP000238362"/>
    </source>
</evidence>
<protein>
    <submittedName>
        <fullName evidence="5">Methyltransferase family protein</fullName>
    </submittedName>
</protein>
<evidence type="ECO:0000256" key="2">
    <source>
        <dbReference type="ARBA" id="ARBA00022679"/>
    </source>
</evidence>
<dbReference type="InterPro" id="IPR013216">
    <property type="entry name" value="Methyltransf_11"/>
</dbReference>
<dbReference type="GO" id="GO:0032259">
    <property type="term" value="P:methylation"/>
    <property type="evidence" value="ECO:0007669"/>
    <property type="project" value="UniProtKB-KW"/>
</dbReference>
<accession>A0A2T0LYW9</accession>
<evidence type="ECO:0000256" key="1">
    <source>
        <dbReference type="ARBA" id="ARBA00022603"/>
    </source>
</evidence>
<proteinExistence type="predicted"/>
<keyword evidence="3" id="KW-0949">S-adenosyl-L-methionine</keyword>
<evidence type="ECO:0000259" key="4">
    <source>
        <dbReference type="Pfam" id="PF08241"/>
    </source>
</evidence>
<dbReference type="Pfam" id="PF08241">
    <property type="entry name" value="Methyltransf_11"/>
    <property type="match status" value="1"/>
</dbReference>
<keyword evidence="6" id="KW-1185">Reference proteome</keyword>
<organism evidence="5 6">
    <name type="scientific">Prauserella shujinwangii</name>
    <dbReference type="NCBI Taxonomy" id="1453103"/>
    <lineage>
        <taxon>Bacteria</taxon>
        <taxon>Bacillati</taxon>
        <taxon>Actinomycetota</taxon>
        <taxon>Actinomycetes</taxon>
        <taxon>Pseudonocardiales</taxon>
        <taxon>Pseudonocardiaceae</taxon>
        <taxon>Prauserella</taxon>
    </lineage>
</organism>
<dbReference type="PANTHER" id="PTHR43464:SF19">
    <property type="entry name" value="UBIQUINONE BIOSYNTHESIS O-METHYLTRANSFERASE, MITOCHONDRIAL"/>
    <property type="match status" value="1"/>
</dbReference>
<reference evidence="5 6" key="1">
    <citation type="submission" date="2018-03" db="EMBL/GenBank/DDBJ databases">
        <title>Genomic Encyclopedia of Type Strains, Phase III (KMG-III): the genomes of soil and plant-associated and newly described type strains.</title>
        <authorList>
            <person name="Whitman W."/>
        </authorList>
    </citation>
    <scope>NUCLEOTIDE SEQUENCE [LARGE SCALE GENOMIC DNA]</scope>
    <source>
        <strain evidence="5 6">CGMCC 4.7125</strain>
    </source>
</reference>
<comment type="caution">
    <text evidence="5">The sequence shown here is derived from an EMBL/GenBank/DDBJ whole genome shotgun (WGS) entry which is preliminary data.</text>
</comment>